<dbReference type="EMBL" id="LAZR01004304">
    <property type="protein sequence ID" value="KKN09823.1"/>
    <property type="molecule type" value="Genomic_DNA"/>
</dbReference>
<dbReference type="Pfam" id="PF13392">
    <property type="entry name" value="HNH_3"/>
    <property type="match status" value="1"/>
</dbReference>
<sequence>MPKTFIFTKVQQRYIKKNYLVISGSEMAKFCGCSKGVMYRYLKKNGLEVPKNIKEKFRSNGMKGRTTFTDAETKFIRDNYLNLPVKSIAAKLGRSGTGVNSRMAQLGLVIPEKLIEKRKQIGRFQKGDELLNKGRKQTDFMRQEAIDRTKATRFKKGSKPHNTTYNGHERVSKDGYIEIRTSLGVYRHKHVVEWEKANGEVQEGFILVCRSDNKLNFSPDNWEMISREENMLRNSRWSFPEEIIPSMALISRISNTLNKLENGKEQIS</sequence>
<protein>
    <recommendedName>
        <fullName evidence="1">HNH nuclease domain-containing protein</fullName>
    </recommendedName>
</protein>
<gene>
    <name evidence="2" type="ORF">LCGC14_1042730</name>
</gene>
<evidence type="ECO:0000259" key="1">
    <source>
        <dbReference type="Pfam" id="PF13392"/>
    </source>
</evidence>
<accession>A0A0F9QXJ1</accession>
<dbReference type="AlphaFoldDB" id="A0A0F9QXJ1"/>
<dbReference type="SUPFAM" id="SSF54060">
    <property type="entry name" value="His-Me finger endonucleases"/>
    <property type="match status" value="1"/>
</dbReference>
<evidence type="ECO:0000313" key="2">
    <source>
        <dbReference type="EMBL" id="KKN09823.1"/>
    </source>
</evidence>
<feature type="domain" description="HNH nuclease" evidence="1">
    <location>
        <begin position="187"/>
        <end position="231"/>
    </location>
</feature>
<dbReference type="InterPro" id="IPR003615">
    <property type="entry name" value="HNH_nuc"/>
</dbReference>
<organism evidence="2">
    <name type="scientific">marine sediment metagenome</name>
    <dbReference type="NCBI Taxonomy" id="412755"/>
    <lineage>
        <taxon>unclassified sequences</taxon>
        <taxon>metagenomes</taxon>
        <taxon>ecological metagenomes</taxon>
    </lineage>
</organism>
<comment type="caution">
    <text evidence="2">The sequence shown here is derived from an EMBL/GenBank/DDBJ whole genome shotgun (WGS) entry which is preliminary data.</text>
</comment>
<proteinExistence type="predicted"/>
<dbReference type="InterPro" id="IPR044925">
    <property type="entry name" value="His-Me_finger_sf"/>
</dbReference>
<name>A0A0F9QXJ1_9ZZZZ</name>
<reference evidence="2" key="1">
    <citation type="journal article" date="2015" name="Nature">
        <title>Complex archaea that bridge the gap between prokaryotes and eukaryotes.</title>
        <authorList>
            <person name="Spang A."/>
            <person name="Saw J.H."/>
            <person name="Jorgensen S.L."/>
            <person name="Zaremba-Niedzwiedzka K."/>
            <person name="Martijn J."/>
            <person name="Lind A.E."/>
            <person name="van Eijk R."/>
            <person name="Schleper C."/>
            <person name="Guy L."/>
            <person name="Ettema T.J."/>
        </authorList>
    </citation>
    <scope>NUCLEOTIDE SEQUENCE</scope>
</reference>